<dbReference type="Gene3D" id="1.10.287.130">
    <property type="match status" value="1"/>
</dbReference>
<comment type="caution">
    <text evidence="10">The sequence shown here is derived from an EMBL/GenBank/DDBJ whole genome shotgun (WGS) entry which is preliminary data.</text>
</comment>
<evidence type="ECO:0000256" key="4">
    <source>
        <dbReference type="ARBA" id="ARBA00022679"/>
    </source>
</evidence>
<reference evidence="10 11" key="1">
    <citation type="submission" date="2021-04" db="EMBL/GenBank/DDBJ databases">
        <authorList>
            <person name="Rodrigo-Torres L."/>
            <person name="Arahal R. D."/>
            <person name="Lucena T."/>
        </authorList>
    </citation>
    <scope>NUCLEOTIDE SEQUENCE [LARGE SCALE GENOMIC DNA]</scope>
    <source>
        <strain evidence="10 11">CECT 9623</strain>
    </source>
</reference>
<evidence type="ECO:0000313" key="11">
    <source>
        <dbReference type="Proteomes" id="UP000679725"/>
    </source>
</evidence>
<accession>A0ABM8UIP8</accession>
<dbReference type="EMBL" id="CAJRAU010000001">
    <property type="protein sequence ID" value="CAG5067386.1"/>
    <property type="molecule type" value="Genomic_DNA"/>
</dbReference>
<sequence length="425" mass="48724">MAAKKTADKMQVAVCSKFLLIRREAMLNRWRERCAQDQHLTSKSTFSREEFNDQMPVLLDILHQRLNDETPTYDPLLAANEHGLHRWQSGYELPDLILELEHLFAILHEEVLTFQQSQENISPQALTKIYREIYQIYSESCRGSIVYYHELRQTTAAEQAARLQQALDQLQELAKMRSEHLRHSSHDLRSSFSVLMMSSHLWQLDAADLDKTEIMGMLNRNLNSIRDMLLQLTDFARIEAGQETLVIKKFDVAAMIRDTTDLIRPAAEAKNLIFIAEGPEKLMIESDRVQIQRVLQNLLYNAIKYTQTGSINVTWSPESEARWIMSVQDSGPGFAENSPVSLLADQLRPPVHSPAIYQEMLQKPAPTLARMKEKIDLKESEGLGLFIVKKICELMKASMDIESKPGAGTLVRIKFQCNQEQNKQA</sequence>
<dbReference type="InterPro" id="IPR036890">
    <property type="entry name" value="HATPase_C_sf"/>
</dbReference>
<dbReference type="PROSITE" id="PS50109">
    <property type="entry name" value="HIS_KIN"/>
    <property type="match status" value="1"/>
</dbReference>
<dbReference type="CDD" id="cd00075">
    <property type="entry name" value="HATPase"/>
    <property type="match status" value="1"/>
</dbReference>
<dbReference type="InterPro" id="IPR003661">
    <property type="entry name" value="HisK_dim/P_dom"/>
</dbReference>
<keyword evidence="6 10" id="KW-0418">Kinase</keyword>
<evidence type="ECO:0000256" key="5">
    <source>
        <dbReference type="ARBA" id="ARBA00022741"/>
    </source>
</evidence>
<evidence type="ECO:0000256" key="1">
    <source>
        <dbReference type="ARBA" id="ARBA00000085"/>
    </source>
</evidence>
<feature type="domain" description="Histidine kinase" evidence="9">
    <location>
        <begin position="183"/>
        <end position="419"/>
    </location>
</feature>
<dbReference type="SUPFAM" id="SSF55874">
    <property type="entry name" value="ATPase domain of HSP90 chaperone/DNA topoisomerase II/histidine kinase"/>
    <property type="match status" value="1"/>
</dbReference>
<protein>
    <recommendedName>
        <fullName evidence="2">histidine kinase</fullName>
        <ecNumber evidence="2">2.7.13.3</ecNumber>
    </recommendedName>
</protein>
<dbReference type="PANTHER" id="PTHR42878:SF7">
    <property type="entry name" value="SENSOR HISTIDINE KINASE GLRK"/>
    <property type="match status" value="1"/>
</dbReference>
<dbReference type="Pfam" id="PF02518">
    <property type="entry name" value="HATPase_c"/>
    <property type="match status" value="1"/>
</dbReference>
<comment type="catalytic activity">
    <reaction evidence="1">
        <text>ATP + protein L-histidine = ADP + protein N-phospho-L-histidine.</text>
        <dbReference type="EC" id="2.7.13.3"/>
    </reaction>
</comment>
<keyword evidence="8" id="KW-0902">Two-component regulatory system</keyword>
<dbReference type="InterPro" id="IPR050351">
    <property type="entry name" value="BphY/WalK/GraS-like"/>
</dbReference>
<dbReference type="PANTHER" id="PTHR42878">
    <property type="entry name" value="TWO-COMPONENT HISTIDINE KINASE"/>
    <property type="match status" value="1"/>
</dbReference>
<proteinExistence type="predicted"/>
<evidence type="ECO:0000313" key="10">
    <source>
        <dbReference type="EMBL" id="CAG5067386.1"/>
    </source>
</evidence>
<keyword evidence="7" id="KW-0067">ATP-binding</keyword>
<dbReference type="Proteomes" id="UP000679725">
    <property type="component" value="Unassembled WGS sequence"/>
</dbReference>
<dbReference type="InterPro" id="IPR036097">
    <property type="entry name" value="HisK_dim/P_sf"/>
</dbReference>
<evidence type="ECO:0000256" key="3">
    <source>
        <dbReference type="ARBA" id="ARBA00022553"/>
    </source>
</evidence>
<dbReference type="SMART" id="SM00388">
    <property type="entry name" value="HisKA"/>
    <property type="match status" value="1"/>
</dbReference>
<evidence type="ECO:0000256" key="2">
    <source>
        <dbReference type="ARBA" id="ARBA00012438"/>
    </source>
</evidence>
<evidence type="ECO:0000259" key="9">
    <source>
        <dbReference type="PROSITE" id="PS50109"/>
    </source>
</evidence>
<keyword evidence="11" id="KW-1185">Reference proteome</keyword>
<dbReference type="GO" id="GO:0004673">
    <property type="term" value="F:protein histidine kinase activity"/>
    <property type="evidence" value="ECO:0007669"/>
    <property type="project" value="UniProtKB-EC"/>
</dbReference>
<dbReference type="EC" id="2.7.13.3" evidence="2"/>
<organism evidence="10 11">
    <name type="scientific">Dyadobacter linearis</name>
    <dbReference type="NCBI Taxonomy" id="2823330"/>
    <lineage>
        <taxon>Bacteria</taxon>
        <taxon>Pseudomonadati</taxon>
        <taxon>Bacteroidota</taxon>
        <taxon>Cytophagia</taxon>
        <taxon>Cytophagales</taxon>
        <taxon>Spirosomataceae</taxon>
        <taxon>Dyadobacter</taxon>
    </lineage>
</organism>
<dbReference type="SMART" id="SM00387">
    <property type="entry name" value="HATPase_c"/>
    <property type="match status" value="1"/>
</dbReference>
<dbReference type="SUPFAM" id="SSF47384">
    <property type="entry name" value="Homodimeric domain of signal transducing histidine kinase"/>
    <property type="match status" value="1"/>
</dbReference>
<evidence type="ECO:0000256" key="8">
    <source>
        <dbReference type="ARBA" id="ARBA00023012"/>
    </source>
</evidence>
<dbReference type="Gene3D" id="3.30.565.10">
    <property type="entry name" value="Histidine kinase-like ATPase, C-terminal domain"/>
    <property type="match status" value="1"/>
</dbReference>
<keyword evidence="4 10" id="KW-0808">Transferase</keyword>
<evidence type="ECO:0000256" key="7">
    <source>
        <dbReference type="ARBA" id="ARBA00022840"/>
    </source>
</evidence>
<dbReference type="PRINTS" id="PR00344">
    <property type="entry name" value="BCTRLSENSOR"/>
</dbReference>
<gene>
    <name evidence="10" type="primary">rcsC_1</name>
    <name evidence="10" type="ORF">DYBT9623_00106</name>
</gene>
<dbReference type="RefSeq" id="WP_215231566.1">
    <property type="nucleotide sequence ID" value="NZ_CAJRAU010000001.1"/>
</dbReference>
<dbReference type="InterPro" id="IPR005467">
    <property type="entry name" value="His_kinase_dom"/>
</dbReference>
<dbReference type="InterPro" id="IPR003594">
    <property type="entry name" value="HATPase_dom"/>
</dbReference>
<dbReference type="InterPro" id="IPR004358">
    <property type="entry name" value="Sig_transdc_His_kin-like_C"/>
</dbReference>
<evidence type="ECO:0000256" key="6">
    <source>
        <dbReference type="ARBA" id="ARBA00022777"/>
    </source>
</evidence>
<name>A0ABM8UIP8_9BACT</name>
<keyword evidence="5" id="KW-0547">Nucleotide-binding</keyword>
<keyword evidence="3" id="KW-0597">Phosphoprotein</keyword>